<dbReference type="InterPro" id="IPR006710">
    <property type="entry name" value="Glyco_hydro_43"/>
</dbReference>
<feature type="chain" id="PRO_5044540287" evidence="9">
    <location>
        <begin position="19"/>
        <end position="431"/>
    </location>
</feature>
<evidence type="ECO:0000256" key="8">
    <source>
        <dbReference type="RuleBase" id="RU361187"/>
    </source>
</evidence>
<gene>
    <name evidence="12" type="ORF">DFQ06_1292</name>
    <name evidence="11" type="ORF">JCM19300_280</name>
</gene>
<evidence type="ECO:0000256" key="4">
    <source>
        <dbReference type="ARBA" id="ARBA00022801"/>
    </source>
</evidence>
<comment type="similarity">
    <text evidence="1 8">Belongs to the glycosyl hydrolase 43 family.</text>
</comment>
<dbReference type="AlphaFoldDB" id="A0A090VGY2"/>
<evidence type="ECO:0000256" key="2">
    <source>
        <dbReference type="ARBA" id="ARBA00022651"/>
    </source>
</evidence>
<keyword evidence="2" id="KW-0624">Polysaccharide degradation</keyword>
<dbReference type="PANTHER" id="PTHR43772">
    <property type="entry name" value="ENDO-1,4-BETA-XYLANASE"/>
    <property type="match status" value="1"/>
</dbReference>
<dbReference type="Proteomes" id="UP000294824">
    <property type="component" value="Unassembled WGS sequence"/>
</dbReference>
<keyword evidence="4 8" id="KW-0378">Hydrolase</keyword>
<dbReference type="EMBL" id="SORL01000007">
    <property type="protein sequence ID" value="TDY64383.1"/>
    <property type="molecule type" value="Genomic_DNA"/>
</dbReference>
<evidence type="ECO:0000256" key="3">
    <source>
        <dbReference type="ARBA" id="ARBA00022729"/>
    </source>
</evidence>
<protein>
    <submittedName>
        <fullName evidence="12">Carbohydrate binding protein with CBM6 domain</fullName>
    </submittedName>
    <submittedName>
        <fullName evidence="11">Hypothetical glycoside hydrolase family 43</fullName>
    </submittedName>
</protein>
<evidence type="ECO:0000256" key="9">
    <source>
        <dbReference type="SAM" id="SignalP"/>
    </source>
</evidence>
<comment type="caution">
    <text evidence="11">The sequence shown here is derived from an EMBL/GenBank/DDBJ whole genome shotgun (WGS) entry which is preliminary data.</text>
</comment>
<accession>A0A090VGY2</accession>
<dbReference type="RefSeq" id="WP_052415303.1">
    <property type="nucleotide sequence ID" value="NZ_BBNQ01000007.1"/>
</dbReference>
<evidence type="ECO:0000256" key="7">
    <source>
        <dbReference type="PIRSR" id="PIRSR606710-2"/>
    </source>
</evidence>
<keyword evidence="2" id="KW-0858">Xylan degradation</keyword>
<evidence type="ECO:0000256" key="6">
    <source>
        <dbReference type="ARBA" id="ARBA00023295"/>
    </source>
</evidence>
<evidence type="ECO:0000313" key="11">
    <source>
        <dbReference type="EMBL" id="GAL62619.1"/>
    </source>
</evidence>
<evidence type="ECO:0000313" key="12">
    <source>
        <dbReference type="EMBL" id="TDY64383.1"/>
    </source>
</evidence>
<accession>A0A4R8MEP2</accession>
<name>A0A090VGY2_9FLAO</name>
<dbReference type="InterPro" id="IPR023296">
    <property type="entry name" value="Glyco_hydro_beta-prop_sf"/>
</dbReference>
<dbReference type="InterPro" id="IPR006584">
    <property type="entry name" value="Cellulose-bd_IV"/>
</dbReference>
<reference evidence="12 14" key="2">
    <citation type="submission" date="2019-03" db="EMBL/GenBank/DDBJ databases">
        <title>Genomic Encyclopedia of Type Strains, Phase III (KMG-III): the genomes of soil and plant-associated and newly described type strains.</title>
        <authorList>
            <person name="Whitman W."/>
        </authorList>
    </citation>
    <scope>NUCLEOTIDE SEQUENCE [LARGE SCALE GENOMIC DNA]</scope>
    <source>
        <strain evidence="12 14">CECT 8301</strain>
    </source>
</reference>
<dbReference type="SUPFAM" id="SSF75005">
    <property type="entry name" value="Arabinanase/levansucrase/invertase"/>
    <property type="match status" value="1"/>
</dbReference>
<feature type="signal peptide" evidence="9">
    <location>
        <begin position="1"/>
        <end position="18"/>
    </location>
</feature>
<dbReference type="GO" id="GO:0030246">
    <property type="term" value="F:carbohydrate binding"/>
    <property type="evidence" value="ECO:0007669"/>
    <property type="project" value="InterPro"/>
</dbReference>
<dbReference type="GO" id="GO:0004553">
    <property type="term" value="F:hydrolase activity, hydrolyzing O-glycosyl compounds"/>
    <property type="evidence" value="ECO:0007669"/>
    <property type="project" value="InterPro"/>
</dbReference>
<dbReference type="CDD" id="cd08990">
    <property type="entry name" value="GH43_AXH_like"/>
    <property type="match status" value="1"/>
</dbReference>
<dbReference type="EMBL" id="BBNQ01000007">
    <property type="protein sequence ID" value="GAL62619.1"/>
    <property type="molecule type" value="Genomic_DNA"/>
</dbReference>
<proteinExistence type="inferred from homology"/>
<keyword evidence="5" id="KW-0119">Carbohydrate metabolism</keyword>
<dbReference type="PANTHER" id="PTHR43772:SF2">
    <property type="entry name" value="PUTATIVE (AFU_ORTHOLOGUE AFUA_2G04480)-RELATED"/>
    <property type="match status" value="1"/>
</dbReference>
<keyword evidence="6 8" id="KW-0326">Glycosidase</keyword>
<dbReference type="Pfam" id="PF04616">
    <property type="entry name" value="Glyco_hydro_43"/>
    <property type="match status" value="1"/>
</dbReference>
<dbReference type="InterPro" id="IPR052176">
    <property type="entry name" value="Glycosyl_Hydrlase_43_Enz"/>
</dbReference>
<dbReference type="Proteomes" id="UP000029644">
    <property type="component" value="Unassembled WGS sequence"/>
</dbReference>
<organism evidence="11 13">
    <name type="scientific">Algibacter lectus</name>
    <dbReference type="NCBI Taxonomy" id="221126"/>
    <lineage>
        <taxon>Bacteria</taxon>
        <taxon>Pseudomonadati</taxon>
        <taxon>Bacteroidota</taxon>
        <taxon>Flavobacteriia</taxon>
        <taxon>Flavobacteriales</taxon>
        <taxon>Flavobacteriaceae</taxon>
        <taxon>Algibacter</taxon>
    </lineage>
</organism>
<evidence type="ECO:0000313" key="13">
    <source>
        <dbReference type="Proteomes" id="UP000029644"/>
    </source>
</evidence>
<dbReference type="SUPFAM" id="SSF49785">
    <property type="entry name" value="Galactose-binding domain-like"/>
    <property type="match status" value="1"/>
</dbReference>
<dbReference type="Pfam" id="PF03422">
    <property type="entry name" value="CBM_6"/>
    <property type="match status" value="1"/>
</dbReference>
<sequence length="431" mass="49736">MLKPFLFLSVIFSLLGNAQNPITKSQGVSDPHIRVFNDTIYLYSGHDSNPTDKIWDMKDWRVFSSTNLIDWKMEQAISPKNNYMADNSSDCWASDAATRNGKYYFYFSDRKRGIGVMSANKPTGPFTDALGKPLVSPMHDPTIFIDNDESKIPYIIYGDKSDAYYIAKLNNDMISTAEEPKPIIIKGASWEQAPEWMDKNYLFKHNDTYYLSWGREYATSKNIYGPYKSSGAFGKGHHLDEFAHGSFFWWKGQFYHIWCYYIENGFKFRETIISYCHIADNGDIVTDTKFLDEHFKNGVGQYDASWNKIEAEWFYDKSEGVEKKGTRDEGFWLSNIKNGAWVKFANVNFSNKASKIKVTLKNIQGKGHIEIRKNSISGSIIGQIELESTKNEEPQELLSIIKKMKGKKDIYLKFSGNKAFKTELDYFKFEE</sequence>
<dbReference type="InterPro" id="IPR008979">
    <property type="entry name" value="Galactose-bd-like_sf"/>
</dbReference>
<evidence type="ECO:0000256" key="5">
    <source>
        <dbReference type="ARBA" id="ARBA00023277"/>
    </source>
</evidence>
<feature type="site" description="Important for catalytic activity, responsible for pKa modulation of the active site Glu and correct orientation of both the proton donor and substrate" evidence="7">
    <location>
        <position position="140"/>
    </location>
</feature>
<feature type="domain" description="CBM6" evidence="10">
    <location>
        <begin position="307"/>
        <end position="430"/>
    </location>
</feature>
<dbReference type="SMART" id="SM00606">
    <property type="entry name" value="CBD_IV"/>
    <property type="match status" value="1"/>
</dbReference>
<evidence type="ECO:0000259" key="10">
    <source>
        <dbReference type="PROSITE" id="PS51175"/>
    </source>
</evidence>
<dbReference type="OrthoDB" id="9763933at2"/>
<dbReference type="PROSITE" id="PS51175">
    <property type="entry name" value="CBM6"/>
    <property type="match status" value="1"/>
</dbReference>
<dbReference type="Gene3D" id="2.60.120.260">
    <property type="entry name" value="Galactose-binding domain-like"/>
    <property type="match status" value="1"/>
</dbReference>
<evidence type="ECO:0000313" key="14">
    <source>
        <dbReference type="Proteomes" id="UP000294824"/>
    </source>
</evidence>
<dbReference type="Gene3D" id="2.115.10.20">
    <property type="entry name" value="Glycosyl hydrolase domain, family 43"/>
    <property type="match status" value="1"/>
</dbReference>
<dbReference type="CDD" id="cd04084">
    <property type="entry name" value="CBM6_xylanase-like"/>
    <property type="match status" value="1"/>
</dbReference>
<dbReference type="InterPro" id="IPR005084">
    <property type="entry name" value="CBM6"/>
</dbReference>
<keyword evidence="3 9" id="KW-0732">Signal</keyword>
<dbReference type="GO" id="GO:0045493">
    <property type="term" value="P:xylan catabolic process"/>
    <property type="evidence" value="ECO:0007669"/>
    <property type="project" value="UniProtKB-KW"/>
</dbReference>
<keyword evidence="14" id="KW-1185">Reference proteome</keyword>
<reference evidence="11 13" key="1">
    <citation type="journal article" date="2014" name="Genome Announc.">
        <title>Draft Genome Sequences of Marine Flavobacterium Algibacter lectus Strains SS8 and NR4.</title>
        <authorList>
            <person name="Takatani N."/>
            <person name="Nakanishi M."/>
            <person name="Meirelles P."/>
            <person name="Mino S."/>
            <person name="Suda W."/>
            <person name="Oshima K."/>
            <person name="Hattori M."/>
            <person name="Ohkuma M."/>
            <person name="Hosokawa M."/>
            <person name="Miyashita K."/>
            <person name="Thompson F.L."/>
            <person name="Niwa A."/>
            <person name="Sawabe T."/>
            <person name="Sawabe T."/>
        </authorList>
    </citation>
    <scope>NUCLEOTIDE SEQUENCE [LARGE SCALE GENOMIC DNA]</scope>
    <source>
        <strain evidence="11 13">JCM 19300</strain>
    </source>
</reference>
<evidence type="ECO:0000256" key="1">
    <source>
        <dbReference type="ARBA" id="ARBA00009865"/>
    </source>
</evidence>